<evidence type="ECO:0000256" key="8">
    <source>
        <dbReference type="ARBA" id="ARBA00022763"/>
    </source>
</evidence>
<comment type="caution">
    <text evidence="19">The sequence shown here is derived from an EMBL/GenBank/DDBJ whole genome shotgun (WGS) entry which is preliminary data.</text>
</comment>
<evidence type="ECO:0000256" key="2">
    <source>
        <dbReference type="ARBA" id="ARBA00004123"/>
    </source>
</evidence>
<evidence type="ECO:0000256" key="4">
    <source>
        <dbReference type="ARBA" id="ARBA00010304"/>
    </source>
</evidence>
<dbReference type="AlphaFoldDB" id="A0A9Q0DCK0"/>
<dbReference type="InterPro" id="IPR011084">
    <property type="entry name" value="DRMBL"/>
</dbReference>
<dbReference type="PANTHER" id="PTHR23240:SF26">
    <property type="entry name" value="5' EXONUCLEASE APOLLO"/>
    <property type="match status" value="1"/>
</dbReference>
<organism evidence="19 20">
    <name type="scientific">Muraenolepis orangiensis</name>
    <name type="common">Patagonian moray cod</name>
    <dbReference type="NCBI Taxonomy" id="630683"/>
    <lineage>
        <taxon>Eukaryota</taxon>
        <taxon>Metazoa</taxon>
        <taxon>Chordata</taxon>
        <taxon>Craniata</taxon>
        <taxon>Vertebrata</taxon>
        <taxon>Euteleostomi</taxon>
        <taxon>Actinopterygii</taxon>
        <taxon>Neopterygii</taxon>
        <taxon>Teleostei</taxon>
        <taxon>Neoteleostei</taxon>
        <taxon>Acanthomorphata</taxon>
        <taxon>Zeiogadaria</taxon>
        <taxon>Gadariae</taxon>
        <taxon>Gadiformes</taxon>
        <taxon>Muraenolepidoidei</taxon>
        <taxon>Muraenolepididae</taxon>
        <taxon>Muraenolepis</taxon>
    </lineage>
</organism>
<evidence type="ECO:0000256" key="16">
    <source>
        <dbReference type="ARBA" id="ARBA00042738"/>
    </source>
</evidence>
<evidence type="ECO:0000256" key="1">
    <source>
        <dbReference type="ARBA" id="ARBA00001526"/>
    </source>
</evidence>
<dbReference type="OrthoDB" id="262529at2759"/>
<evidence type="ECO:0000259" key="18">
    <source>
        <dbReference type="SMART" id="SM00849"/>
    </source>
</evidence>
<dbReference type="Gene3D" id="3.60.15.10">
    <property type="entry name" value="Ribonuclease Z/Hydroxyacylglutathione hydrolase-like"/>
    <property type="match status" value="1"/>
</dbReference>
<dbReference type="GO" id="GO:0005634">
    <property type="term" value="C:nucleus"/>
    <property type="evidence" value="ECO:0007669"/>
    <property type="project" value="UniProtKB-SubCell"/>
</dbReference>
<dbReference type="InterPro" id="IPR001279">
    <property type="entry name" value="Metallo-B-lactamas"/>
</dbReference>
<proteinExistence type="inferred from homology"/>
<evidence type="ECO:0000256" key="7">
    <source>
        <dbReference type="ARBA" id="ARBA00022722"/>
    </source>
</evidence>
<dbReference type="GO" id="GO:0035312">
    <property type="term" value="F:5'-3' DNA exonuclease activity"/>
    <property type="evidence" value="ECO:0007669"/>
    <property type="project" value="TreeGrafter"/>
</dbReference>
<dbReference type="Pfam" id="PF07522">
    <property type="entry name" value="DRMBL"/>
    <property type="match status" value="1"/>
</dbReference>
<evidence type="ECO:0000256" key="3">
    <source>
        <dbReference type="ARBA" id="ARBA00004574"/>
    </source>
</evidence>
<feature type="region of interest" description="Disordered" evidence="17">
    <location>
        <begin position="484"/>
        <end position="504"/>
    </location>
</feature>
<keyword evidence="6" id="KW-0158">Chromosome</keyword>
<evidence type="ECO:0000256" key="5">
    <source>
        <dbReference type="ARBA" id="ARBA00012865"/>
    </source>
</evidence>
<comment type="subcellular location">
    <subcellularLocation>
        <location evidence="3">Chromosome</location>
        <location evidence="3">Telomere</location>
    </subcellularLocation>
    <subcellularLocation>
        <location evidence="2">Nucleus</location>
    </subcellularLocation>
</comment>
<keyword evidence="11" id="KW-0779">Telomere</keyword>
<keyword evidence="8" id="KW-0227">DNA damage</keyword>
<gene>
    <name evidence="19" type="ORF">NHX12_012313</name>
</gene>
<reference evidence="19" key="1">
    <citation type="submission" date="2022-07" db="EMBL/GenBank/DDBJ databases">
        <title>Chromosome-level genome of Muraenolepis orangiensis.</title>
        <authorList>
            <person name="Kim J."/>
        </authorList>
    </citation>
    <scope>NUCLEOTIDE SEQUENCE</scope>
    <source>
        <strain evidence="19">KU_S4_2022</strain>
        <tissue evidence="19">Muscle</tissue>
    </source>
</reference>
<evidence type="ECO:0000256" key="6">
    <source>
        <dbReference type="ARBA" id="ARBA00022454"/>
    </source>
</evidence>
<comment type="similarity">
    <text evidence="4">Belongs to the DNA repair metallo-beta-lactamase (DRMBL) family.</text>
</comment>
<dbReference type="GO" id="GO:0036297">
    <property type="term" value="P:interstrand cross-link repair"/>
    <property type="evidence" value="ECO:0007669"/>
    <property type="project" value="TreeGrafter"/>
</dbReference>
<dbReference type="CDD" id="cd16273">
    <property type="entry name" value="SNM1A-1C-like_MBL-fold"/>
    <property type="match status" value="1"/>
</dbReference>
<feature type="compositionally biased region" description="Low complexity" evidence="17">
    <location>
        <begin position="362"/>
        <end position="374"/>
    </location>
</feature>
<evidence type="ECO:0000313" key="20">
    <source>
        <dbReference type="Proteomes" id="UP001148018"/>
    </source>
</evidence>
<keyword evidence="20" id="KW-1185">Reference proteome</keyword>
<dbReference type="GO" id="GO:0003684">
    <property type="term" value="F:damaged DNA binding"/>
    <property type="evidence" value="ECO:0007669"/>
    <property type="project" value="TreeGrafter"/>
</dbReference>
<dbReference type="GO" id="GO:0000781">
    <property type="term" value="C:chromosome, telomeric region"/>
    <property type="evidence" value="ECO:0007669"/>
    <property type="project" value="UniProtKB-SubCell"/>
</dbReference>
<sequence length="554" mass="62009">MSVNGRVIPHTPLAVDFWQVRKCPHTRLFFLSHMHTDHTAGLTSTWSDRPIYCSPVSADLLKLKLQVKPQWIHPLELDEPYMFPLDDTGKERLTVTLMDANHCPGSVMFLFQGYFGSILYTGDFRYAPSMLREPCLRNNIDIDVLYLDNTNCDPARVLPTRCRATHKIKEIIRSHPNHDVVIGLYSLGKESLLVDLAIEFKSWVEVSVERMETLRLLKLPNVFTTDVGAGRFRVVGQSDICYANMQQWNRVSPTLAILPTSRPLGSYHPNVHVVPYSDHSSYRELEDFIYAIKPTSLIPIVGKCLPVSLSALLPRRRRSDVLVPESVKNYMLTQPSARSAQQRRKGPPPGPRSPPRGVVFESSLGSPSSANSSKGSRDSSTQSNGAPEEGEDVKGEDVDVVGDVEPEDDGIGRDMSRRFVPVKCKKRIHNLCGLNIVNMVAEERLMAEFLTLSQFSQSNFAPSTIMTNIVPSLRAVKVTRVTPATDRVPESSRDVTSPRHDPFNKVSEVPVTLSHGEVEEIEGSILKRLPFTQEDMTRGGLLDHGFAKQFSLMP</sequence>
<dbReference type="EC" id="3.5.2.6" evidence="5"/>
<dbReference type="Proteomes" id="UP001148018">
    <property type="component" value="Unassembled WGS sequence"/>
</dbReference>
<dbReference type="PANTHER" id="PTHR23240">
    <property type="entry name" value="DNA CROSS-LINK REPAIR PROTEIN PSO2/SNM1-RELATED"/>
    <property type="match status" value="1"/>
</dbReference>
<evidence type="ECO:0000256" key="10">
    <source>
        <dbReference type="ARBA" id="ARBA00022839"/>
    </source>
</evidence>
<feature type="compositionally biased region" description="Acidic residues" evidence="17">
    <location>
        <begin position="398"/>
        <end position="409"/>
    </location>
</feature>
<dbReference type="SUPFAM" id="SSF56281">
    <property type="entry name" value="Metallo-hydrolase/oxidoreductase"/>
    <property type="match status" value="1"/>
</dbReference>
<evidence type="ECO:0000256" key="9">
    <source>
        <dbReference type="ARBA" id="ARBA00022801"/>
    </source>
</evidence>
<evidence type="ECO:0000256" key="15">
    <source>
        <dbReference type="ARBA" id="ARBA00041693"/>
    </source>
</evidence>
<dbReference type="GO" id="GO:0006303">
    <property type="term" value="P:double-strand break repair via nonhomologous end joining"/>
    <property type="evidence" value="ECO:0007669"/>
    <property type="project" value="TreeGrafter"/>
</dbReference>
<evidence type="ECO:0000256" key="11">
    <source>
        <dbReference type="ARBA" id="ARBA00022895"/>
    </source>
</evidence>
<evidence type="ECO:0000256" key="17">
    <source>
        <dbReference type="SAM" id="MobiDB-lite"/>
    </source>
</evidence>
<comment type="catalytic activity">
    <reaction evidence="1">
        <text>a beta-lactam + H2O = a substituted beta-amino acid</text>
        <dbReference type="Rhea" id="RHEA:20401"/>
        <dbReference type="ChEBI" id="CHEBI:15377"/>
        <dbReference type="ChEBI" id="CHEBI:35627"/>
        <dbReference type="ChEBI" id="CHEBI:140347"/>
        <dbReference type="EC" id="3.5.2.6"/>
    </reaction>
</comment>
<evidence type="ECO:0000256" key="14">
    <source>
        <dbReference type="ARBA" id="ARBA00039555"/>
    </source>
</evidence>
<keyword evidence="10" id="KW-0269">Exonuclease</keyword>
<dbReference type="FunFam" id="3.40.50.12650:FF:000003">
    <property type="entry name" value="DNA cross-link repair 1B"/>
    <property type="match status" value="1"/>
</dbReference>
<keyword evidence="13" id="KW-0539">Nucleus</keyword>
<protein>
    <recommendedName>
        <fullName evidence="14">5' exonuclease Apollo</fullName>
        <ecNumber evidence="5">3.5.2.6</ecNumber>
    </recommendedName>
    <alternativeName>
        <fullName evidence="15">DNA cross-link repair 1B protein</fullName>
    </alternativeName>
    <alternativeName>
        <fullName evidence="16">SNM1 homolog B</fullName>
    </alternativeName>
</protein>
<accession>A0A9Q0DCK0</accession>
<dbReference type="InterPro" id="IPR036866">
    <property type="entry name" value="RibonucZ/Hydroxyglut_hydro"/>
</dbReference>
<dbReference type="SMART" id="SM00849">
    <property type="entry name" value="Lactamase_B"/>
    <property type="match status" value="1"/>
</dbReference>
<dbReference type="Pfam" id="PF12706">
    <property type="entry name" value="Lactamase_B_2"/>
    <property type="match status" value="1"/>
</dbReference>
<dbReference type="GO" id="GO:0000723">
    <property type="term" value="P:telomere maintenance"/>
    <property type="evidence" value="ECO:0007669"/>
    <property type="project" value="TreeGrafter"/>
</dbReference>
<keyword evidence="7" id="KW-0540">Nuclease</keyword>
<evidence type="ECO:0000313" key="19">
    <source>
        <dbReference type="EMBL" id="KAJ3585906.1"/>
    </source>
</evidence>
<evidence type="ECO:0000256" key="12">
    <source>
        <dbReference type="ARBA" id="ARBA00023204"/>
    </source>
</evidence>
<dbReference type="GO" id="GO:0008800">
    <property type="term" value="F:beta-lactamase activity"/>
    <property type="evidence" value="ECO:0007669"/>
    <property type="project" value="UniProtKB-EC"/>
</dbReference>
<keyword evidence="12" id="KW-0234">DNA repair</keyword>
<dbReference type="EMBL" id="JANIIK010000117">
    <property type="protein sequence ID" value="KAJ3585906.1"/>
    <property type="molecule type" value="Genomic_DNA"/>
</dbReference>
<name>A0A9Q0DCK0_9TELE</name>
<keyword evidence="9" id="KW-0378">Hydrolase</keyword>
<dbReference type="Gene3D" id="3.40.50.12650">
    <property type="match status" value="1"/>
</dbReference>
<feature type="compositionally biased region" description="Basic and acidic residues" evidence="17">
    <location>
        <begin position="487"/>
        <end position="503"/>
    </location>
</feature>
<feature type="domain" description="Metallo-beta-lactamase" evidence="18">
    <location>
        <begin position="2"/>
        <end position="175"/>
    </location>
</feature>
<evidence type="ECO:0000256" key="13">
    <source>
        <dbReference type="ARBA" id="ARBA00023242"/>
    </source>
</evidence>
<feature type="region of interest" description="Disordered" evidence="17">
    <location>
        <begin position="332"/>
        <end position="412"/>
    </location>
</feature>